<evidence type="ECO:0000256" key="1">
    <source>
        <dbReference type="ARBA" id="ARBA00022714"/>
    </source>
</evidence>
<dbReference type="Proteomes" id="UP000184342">
    <property type="component" value="Unassembled WGS sequence"/>
</dbReference>
<dbReference type="STRING" id="1122934.SAMN02745691_01328"/>
<evidence type="ECO:0000313" key="8">
    <source>
        <dbReference type="EMBL" id="SHJ09439.1"/>
    </source>
</evidence>
<comment type="cofactor">
    <cofactor evidence="5">
        <name>[2Fe-2S] cluster</name>
        <dbReference type="ChEBI" id="CHEBI:190135"/>
    </cofactor>
</comment>
<sequence>MEYVTVANTADFTTENKRKITYEDREILLAKYEGSFYAVDNTCTHMGGSLYDGKLEGFTITCPKHGSVYDIRTGEVVERGKIFMIKVKVSPIRKYPVEVDGAEIKIGI</sequence>
<keyword evidence="8" id="KW-0560">Oxidoreductase</keyword>
<evidence type="ECO:0000259" key="7">
    <source>
        <dbReference type="PROSITE" id="PS51296"/>
    </source>
</evidence>
<dbReference type="AlphaFoldDB" id="A0A1M6GHL2"/>
<gene>
    <name evidence="8" type="ORF">SAMN02745691_01328</name>
</gene>
<keyword evidence="8" id="KW-0223">Dioxygenase</keyword>
<dbReference type="RefSeq" id="WP_073993580.1">
    <property type="nucleotide sequence ID" value="NZ_FQYT01000012.1"/>
</dbReference>
<keyword evidence="1" id="KW-0001">2Fe-2S</keyword>
<evidence type="ECO:0000256" key="3">
    <source>
        <dbReference type="ARBA" id="ARBA00023004"/>
    </source>
</evidence>
<dbReference type="GO" id="GO:0046872">
    <property type="term" value="F:metal ion binding"/>
    <property type="evidence" value="ECO:0007669"/>
    <property type="project" value="UniProtKB-KW"/>
</dbReference>
<dbReference type="SUPFAM" id="SSF50022">
    <property type="entry name" value="ISP domain"/>
    <property type="match status" value="1"/>
</dbReference>
<dbReference type="InterPro" id="IPR017941">
    <property type="entry name" value="Rieske_2Fe-2S"/>
</dbReference>
<dbReference type="Pfam" id="PF00355">
    <property type="entry name" value="Rieske"/>
    <property type="match status" value="1"/>
</dbReference>
<feature type="domain" description="Rieske" evidence="7">
    <location>
        <begin position="4"/>
        <end position="106"/>
    </location>
</feature>
<dbReference type="GO" id="GO:0051537">
    <property type="term" value="F:2 iron, 2 sulfur cluster binding"/>
    <property type="evidence" value="ECO:0007669"/>
    <property type="project" value="UniProtKB-KW"/>
</dbReference>
<reference evidence="8 9" key="1">
    <citation type="submission" date="2016-11" db="EMBL/GenBank/DDBJ databases">
        <authorList>
            <person name="Jaros S."/>
            <person name="Januszkiewicz K."/>
            <person name="Wedrychowicz H."/>
        </authorList>
    </citation>
    <scope>NUCLEOTIDE SEQUENCE [LARGE SCALE GENOMIC DNA]</scope>
    <source>
        <strain evidence="8 9">DSM 15970</strain>
    </source>
</reference>
<evidence type="ECO:0000256" key="5">
    <source>
        <dbReference type="ARBA" id="ARBA00034078"/>
    </source>
</evidence>
<evidence type="ECO:0000256" key="6">
    <source>
        <dbReference type="ARBA" id="ARBA00038001"/>
    </source>
</evidence>
<organism evidence="8 9">
    <name type="scientific">Parasporobacterium paucivorans DSM 15970</name>
    <dbReference type="NCBI Taxonomy" id="1122934"/>
    <lineage>
        <taxon>Bacteria</taxon>
        <taxon>Bacillati</taxon>
        <taxon>Bacillota</taxon>
        <taxon>Clostridia</taxon>
        <taxon>Lachnospirales</taxon>
        <taxon>Lachnospiraceae</taxon>
        <taxon>Parasporobacterium</taxon>
    </lineage>
</organism>
<dbReference type="InterPro" id="IPR036922">
    <property type="entry name" value="Rieske_2Fe-2S_sf"/>
</dbReference>
<keyword evidence="4" id="KW-0411">Iron-sulfur</keyword>
<dbReference type="PANTHER" id="PTHR21496:SF0">
    <property type="entry name" value="RIESKE DOMAIN-CONTAINING PROTEIN"/>
    <property type="match status" value="1"/>
</dbReference>
<proteinExistence type="inferred from homology"/>
<dbReference type="GO" id="GO:0051213">
    <property type="term" value="F:dioxygenase activity"/>
    <property type="evidence" value="ECO:0007669"/>
    <property type="project" value="UniProtKB-KW"/>
</dbReference>
<evidence type="ECO:0000313" key="9">
    <source>
        <dbReference type="Proteomes" id="UP000184342"/>
    </source>
</evidence>
<accession>A0A1M6GHL2</accession>
<dbReference type="Gene3D" id="2.102.10.10">
    <property type="entry name" value="Rieske [2Fe-2S] iron-sulphur domain"/>
    <property type="match status" value="1"/>
</dbReference>
<keyword evidence="2" id="KW-0479">Metal-binding</keyword>
<dbReference type="PANTHER" id="PTHR21496">
    <property type="entry name" value="FERREDOXIN-RELATED"/>
    <property type="match status" value="1"/>
</dbReference>
<dbReference type="PROSITE" id="PS51296">
    <property type="entry name" value="RIESKE"/>
    <property type="match status" value="1"/>
</dbReference>
<keyword evidence="3" id="KW-0408">Iron</keyword>
<dbReference type="GO" id="GO:0016705">
    <property type="term" value="F:oxidoreductase activity, acting on paired donors, with incorporation or reduction of molecular oxygen"/>
    <property type="evidence" value="ECO:0007669"/>
    <property type="project" value="UniProtKB-ARBA"/>
</dbReference>
<dbReference type="OrthoDB" id="9767869at2"/>
<keyword evidence="9" id="KW-1185">Reference proteome</keyword>
<evidence type="ECO:0000256" key="2">
    <source>
        <dbReference type="ARBA" id="ARBA00022723"/>
    </source>
</evidence>
<protein>
    <submittedName>
        <fullName evidence="8">3-phenylpropionate/trans-cinnamate dioxygenase ferredoxin subunit</fullName>
    </submittedName>
</protein>
<dbReference type="EMBL" id="FQYT01000012">
    <property type="protein sequence ID" value="SHJ09439.1"/>
    <property type="molecule type" value="Genomic_DNA"/>
</dbReference>
<name>A0A1M6GHL2_9FIRM</name>
<dbReference type="GO" id="GO:0004497">
    <property type="term" value="F:monooxygenase activity"/>
    <property type="evidence" value="ECO:0007669"/>
    <property type="project" value="UniProtKB-ARBA"/>
</dbReference>
<evidence type="ECO:0000256" key="4">
    <source>
        <dbReference type="ARBA" id="ARBA00023014"/>
    </source>
</evidence>
<comment type="similarity">
    <text evidence="6">Belongs to the bacterial ring-hydroxylating dioxygenase ferredoxin component family.</text>
</comment>